<dbReference type="Proteomes" id="UP000585681">
    <property type="component" value="Unassembled WGS sequence"/>
</dbReference>
<comment type="function">
    <text evidence="5">Plays a role in cell envelope biogenesis, maintenance of cell envelope integrity and membrane homeostasis.</text>
</comment>
<dbReference type="GO" id="GO:0005886">
    <property type="term" value="C:plasma membrane"/>
    <property type="evidence" value="ECO:0007669"/>
    <property type="project" value="UniProtKB-SubCell"/>
</dbReference>
<dbReference type="RefSeq" id="WP_054539335.1">
    <property type="nucleotide sequence ID" value="NZ_JACIEQ010000004.1"/>
</dbReference>
<keyword evidence="2 5" id="KW-0812">Transmembrane</keyword>
<dbReference type="HAMAP" id="MF_00189">
    <property type="entry name" value="YciB"/>
    <property type="match status" value="1"/>
</dbReference>
<evidence type="ECO:0000256" key="2">
    <source>
        <dbReference type="ARBA" id="ARBA00022692"/>
    </source>
</evidence>
<keyword evidence="4 5" id="KW-0472">Membrane</keyword>
<feature type="transmembrane region" description="Helical" evidence="5">
    <location>
        <begin position="74"/>
        <end position="90"/>
    </location>
</feature>
<feature type="transmembrane region" description="Helical" evidence="5">
    <location>
        <begin position="166"/>
        <end position="184"/>
    </location>
</feature>
<dbReference type="EMBL" id="JACIEQ010000004">
    <property type="protein sequence ID" value="MBB4023027.1"/>
    <property type="molecule type" value="Genomic_DNA"/>
</dbReference>
<dbReference type="InterPro" id="IPR006008">
    <property type="entry name" value="YciB"/>
</dbReference>
<keyword evidence="1 5" id="KW-1003">Cell membrane</keyword>
<organism evidence="6 7">
    <name type="scientific">Actibacterium naphthalenivorans</name>
    <dbReference type="NCBI Taxonomy" id="1614693"/>
    <lineage>
        <taxon>Bacteria</taxon>
        <taxon>Pseudomonadati</taxon>
        <taxon>Pseudomonadota</taxon>
        <taxon>Alphaproteobacteria</taxon>
        <taxon>Rhodobacterales</taxon>
        <taxon>Roseobacteraceae</taxon>
        <taxon>Actibacterium</taxon>
    </lineage>
</organism>
<keyword evidence="3 5" id="KW-1133">Transmembrane helix</keyword>
<feature type="transmembrane region" description="Helical" evidence="5">
    <location>
        <begin position="143"/>
        <end position="160"/>
    </location>
</feature>
<name>A0A840CLX3_9RHOB</name>
<evidence type="ECO:0000256" key="3">
    <source>
        <dbReference type="ARBA" id="ARBA00022989"/>
    </source>
</evidence>
<evidence type="ECO:0000256" key="5">
    <source>
        <dbReference type="HAMAP-Rule" id="MF_00189"/>
    </source>
</evidence>
<dbReference type="PANTHER" id="PTHR36917:SF1">
    <property type="entry name" value="INNER MEMBRANE-SPANNING PROTEIN YCIB"/>
    <property type="match status" value="1"/>
</dbReference>
<comment type="caution">
    <text evidence="6">The sequence shown here is derived from an EMBL/GenBank/DDBJ whole genome shotgun (WGS) entry which is preliminary data.</text>
</comment>
<feature type="transmembrane region" description="Helical" evidence="5">
    <location>
        <begin position="12"/>
        <end position="29"/>
    </location>
</feature>
<evidence type="ECO:0000256" key="1">
    <source>
        <dbReference type="ARBA" id="ARBA00022475"/>
    </source>
</evidence>
<proteinExistence type="inferred from homology"/>
<dbReference type="AlphaFoldDB" id="A0A840CLX3"/>
<feature type="transmembrane region" description="Helical" evidence="5">
    <location>
        <begin position="102"/>
        <end position="122"/>
    </location>
</feature>
<keyword evidence="5" id="KW-0997">Cell inner membrane</keyword>
<protein>
    <recommendedName>
        <fullName evidence="5">Inner membrane-spanning protein YciB</fullName>
    </recommendedName>
</protein>
<gene>
    <name evidence="5" type="primary">yciB</name>
    <name evidence="6" type="ORF">GGR17_002849</name>
</gene>
<sequence length="203" mass="22675">MAGKKINPIVKLGLELGPIVVFFAAYVMLRDKAFSFGGTEYDGFILVTAGFIPLILITTGLLWKLSGHVSKMQIATAVLVVVFGGLTVWLNDDRFFKMKPTMIYTLFAGVLGFGLLRGQSYLQFVMEEMMPLKREGWMILTRRLALFFAGLAVLNEVIWRTMSTDAWVNFKTFGLTIAVFAFFMTQGGVLQKYAVEEQPEDGA</sequence>
<feature type="transmembrane region" description="Helical" evidence="5">
    <location>
        <begin position="41"/>
        <end position="62"/>
    </location>
</feature>
<evidence type="ECO:0000313" key="7">
    <source>
        <dbReference type="Proteomes" id="UP000585681"/>
    </source>
</evidence>
<keyword evidence="7" id="KW-1185">Reference proteome</keyword>
<accession>A0A840CLX3</accession>
<evidence type="ECO:0000313" key="6">
    <source>
        <dbReference type="EMBL" id="MBB4023027.1"/>
    </source>
</evidence>
<comment type="similarity">
    <text evidence="5">Belongs to the YciB family.</text>
</comment>
<dbReference type="Pfam" id="PF04279">
    <property type="entry name" value="IspA"/>
    <property type="match status" value="1"/>
</dbReference>
<reference evidence="6" key="1">
    <citation type="submission" date="2020-08" db="EMBL/GenBank/DDBJ databases">
        <title>Genomic Encyclopedia of Type Strains, Phase IV (KMG-IV): sequencing the most valuable type-strain genomes for metagenomic binning, comparative biology and taxonomic classification.</title>
        <authorList>
            <person name="Goeker M."/>
        </authorList>
    </citation>
    <scope>NUCLEOTIDE SEQUENCE [LARGE SCALE GENOMIC DNA]</scope>
    <source>
        <strain evidence="6">DSM 105040</strain>
    </source>
</reference>
<comment type="subcellular location">
    <subcellularLocation>
        <location evidence="5">Cell inner membrane</location>
        <topology evidence="5">Multi-pass membrane protein</topology>
    </subcellularLocation>
</comment>
<dbReference type="PANTHER" id="PTHR36917">
    <property type="entry name" value="INTRACELLULAR SEPTATION PROTEIN A-RELATED"/>
    <property type="match status" value="1"/>
</dbReference>
<evidence type="ECO:0000256" key="4">
    <source>
        <dbReference type="ARBA" id="ARBA00023136"/>
    </source>
</evidence>